<organism evidence="5 6">
    <name type="scientific">Cardiosporidium cionae</name>
    <dbReference type="NCBI Taxonomy" id="476202"/>
    <lineage>
        <taxon>Eukaryota</taxon>
        <taxon>Sar</taxon>
        <taxon>Alveolata</taxon>
        <taxon>Apicomplexa</taxon>
        <taxon>Aconoidasida</taxon>
        <taxon>Nephromycida</taxon>
        <taxon>Cardiosporidium</taxon>
    </lineage>
</organism>
<evidence type="ECO:0000256" key="3">
    <source>
        <dbReference type="RuleBase" id="RU367091"/>
    </source>
</evidence>
<protein>
    <recommendedName>
        <fullName evidence="3">ER membrane protein complex subunit 2</fullName>
    </recommendedName>
</protein>
<comment type="similarity">
    <text evidence="3">Belongs to the EMC2 family.</text>
</comment>
<name>A0ABQ7J8R3_9APIC</name>
<sequence length="310" mass="34719">MDSSEETATSTSSDALASSATLPLIEKPSSIKELLVLFDSSTKANRLDRALYYGTLILTGPSVLQGAEYLSVLESVFLGAAMYNQQGWYAWSFKKLEEIYPRGSSQRIQRLLGIGAESHGKWENALAFYKNLLAKAADDSICRKRIVSIYIAQKKYDLAIELLNSHLEDFSADVEAWEGLGEIYISQCSLDRALFCYEEMILYQEKELTTFLTCAELHASLGQLEYSRKYYCFCLVMDCECIRALWGLILLLCDPPPFNSQKGKSTSSRSSSQKMSHSSYTLSSTDTSLLKQSISRLESCYGSLLELRAI</sequence>
<evidence type="ECO:0000313" key="6">
    <source>
        <dbReference type="Proteomes" id="UP000823046"/>
    </source>
</evidence>
<evidence type="ECO:0000256" key="1">
    <source>
        <dbReference type="ARBA" id="ARBA00022737"/>
    </source>
</evidence>
<evidence type="ECO:0000256" key="2">
    <source>
        <dbReference type="ARBA" id="ARBA00022803"/>
    </source>
</evidence>
<comment type="subunit">
    <text evidence="3">Component of the ER membrane protein complex (EMC).</text>
</comment>
<reference evidence="5 6" key="1">
    <citation type="journal article" date="2020" name="bioRxiv">
        <title>Metabolic contributions of an alphaproteobacterial endosymbiont in the apicomplexan Cardiosporidium cionae.</title>
        <authorList>
            <person name="Hunter E.S."/>
            <person name="Paight C.J."/>
            <person name="Lane C.E."/>
        </authorList>
    </citation>
    <scope>NUCLEOTIDE SEQUENCE [LARGE SCALE GENOMIC DNA]</scope>
    <source>
        <strain evidence="5">ESH_2018</strain>
    </source>
</reference>
<dbReference type="Pfam" id="PF22890">
    <property type="entry name" value="TPR_EMC2"/>
    <property type="match status" value="1"/>
</dbReference>
<keyword evidence="3" id="KW-0256">Endoplasmic reticulum</keyword>
<dbReference type="PANTHER" id="PTHR12760">
    <property type="entry name" value="TETRATRICOPEPTIDE REPEAT PROTEIN"/>
    <property type="match status" value="1"/>
</dbReference>
<comment type="caution">
    <text evidence="5">The sequence shown here is derived from an EMBL/GenBank/DDBJ whole genome shotgun (WGS) entry which is preliminary data.</text>
</comment>
<keyword evidence="6" id="KW-1185">Reference proteome</keyword>
<dbReference type="InterPro" id="IPR055217">
    <property type="entry name" value="TPR_EMC2"/>
</dbReference>
<evidence type="ECO:0000259" key="4">
    <source>
        <dbReference type="Pfam" id="PF22890"/>
    </source>
</evidence>
<evidence type="ECO:0000313" key="5">
    <source>
        <dbReference type="EMBL" id="KAF8820387.1"/>
    </source>
</evidence>
<dbReference type="SUPFAM" id="SSF48452">
    <property type="entry name" value="TPR-like"/>
    <property type="match status" value="1"/>
</dbReference>
<comment type="subcellular location">
    <subcellularLocation>
        <location evidence="3">Endoplasmic reticulum membrane</location>
        <topology evidence="3">Peripheral membrane protein</topology>
        <orientation evidence="3">Cytoplasmic side</orientation>
    </subcellularLocation>
</comment>
<dbReference type="InterPro" id="IPR011990">
    <property type="entry name" value="TPR-like_helical_dom_sf"/>
</dbReference>
<dbReference type="Proteomes" id="UP000823046">
    <property type="component" value="Unassembled WGS sequence"/>
</dbReference>
<keyword evidence="1" id="KW-0677">Repeat</keyword>
<proteinExistence type="inferred from homology"/>
<accession>A0ABQ7J8R3</accession>
<feature type="domain" description="EMC2 TPR-like" evidence="4">
    <location>
        <begin position="110"/>
        <end position="217"/>
    </location>
</feature>
<gene>
    <name evidence="5" type="ORF">IE077_003224</name>
</gene>
<dbReference type="EMBL" id="JADAQX010000399">
    <property type="protein sequence ID" value="KAF8820387.1"/>
    <property type="molecule type" value="Genomic_DNA"/>
</dbReference>
<keyword evidence="3" id="KW-0472">Membrane</keyword>
<comment type="function">
    <text evidence="3">Part of the endoplasmic reticulum membrane protein complex (EMC) that enables the energy-independent insertion into endoplasmic reticulum membranes of newly synthesized membrane proteins.</text>
</comment>
<dbReference type="InterPro" id="IPR039856">
    <property type="entry name" value="EMC2-like"/>
</dbReference>
<dbReference type="Gene3D" id="1.25.40.10">
    <property type="entry name" value="Tetratricopeptide repeat domain"/>
    <property type="match status" value="1"/>
</dbReference>
<keyword evidence="2" id="KW-0802">TPR repeat</keyword>
<feature type="non-terminal residue" evidence="5">
    <location>
        <position position="310"/>
    </location>
</feature>